<dbReference type="Pfam" id="PF17189">
    <property type="entry name" value="Glyco_hydro_30C"/>
    <property type="match status" value="1"/>
</dbReference>
<feature type="domain" description="Glycosyl hydrolase family 30 beta sandwich" evidence="2">
    <location>
        <begin position="42"/>
        <end position="70"/>
    </location>
</feature>
<feature type="compositionally biased region" description="Low complexity" evidence="1">
    <location>
        <begin position="71"/>
        <end position="90"/>
    </location>
</feature>
<evidence type="ECO:0000259" key="2">
    <source>
        <dbReference type="Pfam" id="PF17189"/>
    </source>
</evidence>
<feature type="region of interest" description="Disordered" evidence="1">
    <location>
        <begin position="64"/>
        <end position="90"/>
    </location>
</feature>
<feature type="non-terminal residue" evidence="3">
    <location>
        <position position="1"/>
    </location>
</feature>
<dbReference type="Gene3D" id="3.20.20.80">
    <property type="entry name" value="Glycosidases"/>
    <property type="match status" value="1"/>
</dbReference>
<protein>
    <submittedName>
        <fullName evidence="3">CAZy families GH30 protein</fullName>
    </submittedName>
</protein>
<proteinExistence type="predicted"/>
<dbReference type="InterPro" id="IPR033452">
    <property type="entry name" value="GH30_C"/>
</dbReference>
<evidence type="ECO:0000313" key="3">
    <source>
        <dbReference type="EMBL" id="AIA90403.1"/>
    </source>
</evidence>
<dbReference type="AlphaFoldDB" id="A0A060C193"/>
<reference evidence="3" key="1">
    <citation type="journal article" date="2013" name="Environ. Microbiol.">
        <title>Seasonally variable intestinal metagenomes of the red palm weevil (Rhynchophorus ferrugineus).</title>
        <authorList>
            <person name="Jia S."/>
            <person name="Zhang X."/>
            <person name="Zhang G."/>
            <person name="Yin A."/>
            <person name="Zhang S."/>
            <person name="Li F."/>
            <person name="Wang L."/>
            <person name="Zhao D."/>
            <person name="Yun Q."/>
            <person name="Tala"/>
            <person name="Wang J."/>
            <person name="Sun G."/>
            <person name="Baabdullah M."/>
            <person name="Yu X."/>
            <person name="Hu S."/>
            <person name="Al-Mssallem I.S."/>
            <person name="Yu J."/>
        </authorList>
    </citation>
    <scope>NUCLEOTIDE SEQUENCE</scope>
</reference>
<organism evidence="3">
    <name type="scientific">uncultured Haliangium sp</name>
    <dbReference type="NCBI Taxonomy" id="373538"/>
    <lineage>
        <taxon>Bacteria</taxon>
        <taxon>Pseudomonadati</taxon>
        <taxon>Myxococcota</taxon>
        <taxon>Polyangia</taxon>
        <taxon>Haliangiales</taxon>
        <taxon>Kofleriaceae</taxon>
        <taxon>Haliangium</taxon>
        <taxon>environmental samples</taxon>
    </lineage>
</organism>
<name>A0A060C193_9BACT</name>
<sequence>DGPTNGGCSNCRGVLKINDDGSYSRTVDYWALAQVSKFVRPGSVRIASSVPSSGDLSDVAFTTPDGDHVLSSTTPPTSSRASTSSTATGI</sequence>
<accession>A0A060C193</accession>
<evidence type="ECO:0000256" key="1">
    <source>
        <dbReference type="SAM" id="MobiDB-lite"/>
    </source>
</evidence>
<dbReference type="EMBL" id="KF123102">
    <property type="protein sequence ID" value="AIA90403.1"/>
    <property type="molecule type" value="Genomic_DNA"/>
</dbReference>